<dbReference type="Gene3D" id="3.40.50.300">
    <property type="entry name" value="P-loop containing nucleotide triphosphate hydrolases"/>
    <property type="match status" value="1"/>
</dbReference>
<gene>
    <name evidence="2" type="ORF">MUK42_32029</name>
</gene>
<evidence type="ECO:0008006" key="4">
    <source>
        <dbReference type="Google" id="ProtNLM"/>
    </source>
</evidence>
<protein>
    <recommendedName>
        <fullName evidence="4">G domain-containing protein</fullName>
    </recommendedName>
</protein>
<feature type="transmembrane region" description="Helical" evidence="1">
    <location>
        <begin position="405"/>
        <end position="425"/>
    </location>
</feature>
<keyword evidence="1" id="KW-0472">Membrane</keyword>
<keyword evidence="3" id="KW-1185">Reference proteome</keyword>
<dbReference type="Proteomes" id="UP001055439">
    <property type="component" value="Chromosome 7"/>
</dbReference>
<dbReference type="PANTHER" id="PTHR14241">
    <property type="entry name" value="INTERFERON-INDUCED PROTEIN 44"/>
    <property type="match status" value="1"/>
</dbReference>
<name>A0A9E7KHF5_9LILI</name>
<dbReference type="OrthoDB" id="25620at2759"/>
<accession>A0A9E7KHF5</accession>
<dbReference type="AlphaFoldDB" id="A0A9E7KHF5"/>
<proteinExistence type="predicted"/>
<keyword evidence="1" id="KW-1133">Transmembrane helix</keyword>
<reference evidence="2" key="1">
    <citation type="submission" date="2022-05" db="EMBL/GenBank/DDBJ databases">
        <title>The Musa troglodytarum L. genome provides insights into the mechanism of non-climacteric behaviour and enrichment of carotenoids.</title>
        <authorList>
            <person name="Wang J."/>
        </authorList>
    </citation>
    <scope>NUCLEOTIDE SEQUENCE</scope>
    <source>
        <tissue evidence="2">Leaf</tissue>
    </source>
</reference>
<evidence type="ECO:0000313" key="3">
    <source>
        <dbReference type="Proteomes" id="UP001055439"/>
    </source>
</evidence>
<sequence length="428" mass="48335">MGGGSRPSDHLRPGTLLSHSFVLHHTLRDRFVFFLDLDLAAELADEGETSFTSSSTSDYHPDDSLLSASSGITESITGSASEEESAARDNRRWCKAYFDVLRSYRNSAERAGVLRDAKDIILRHPGDWIEEVGGTTAGDYEVPEAITLLLVGPRGSGKSTLVNRITRVFDDDLSAPDRAQVSHNLSATRGTCFLQEYMIPRKSKSLCIYDTRSLATNLPHDFRLLQRWMTRGVSHGEMVIRDSDDLEMRKNIKSMRRQGLFSPCKRRIVNFVIFVVDGLSVLKSMDAMDDQYNEILFETFNYPFLSFKDNKPAVVVTHGDELSLSERALIRTCLGDLLGIPPIKQIFDIPETMNAGTSEFDTELAIVDMLRYSIEHADRNLAFNQSYLLERIFHWIMERLHGYDVILEVVIISLCIIILFLRGIANLI</sequence>
<evidence type="ECO:0000313" key="2">
    <source>
        <dbReference type="EMBL" id="URE17526.1"/>
    </source>
</evidence>
<dbReference type="PANTHER" id="PTHR14241:SF32">
    <property type="entry name" value="VWFA DOMAIN-CONTAINING PROTEIN-RELATED"/>
    <property type="match status" value="1"/>
</dbReference>
<evidence type="ECO:0000256" key="1">
    <source>
        <dbReference type="SAM" id="Phobius"/>
    </source>
</evidence>
<dbReference type="SUPFAM" id="SSF52540">
    <property type="entry name" value="P-loop containing nucleoside triphosphate hydrolases"/>
    <property type="match status" value="1"/>
</dbReference>
<dbReference type="EMBL" id="CP097509">
    <property type="protein sequence ID" value="URE17526.1"/>
    <property type="molecule type" value="Genomic_DNA"/>
</dbReference>
<keyword evidence="1" id="KW-0812">Transmembrane</keyword>
<dbReference type="InterPro" id="IPR027417">
    <property type="entry name" value="P-loop_NTPase"/>
</dbReference>
<organism evidence="2 3">
    <name type="scientific">Musa troglodytarum</name>
    <name type="common">fe'i banana</name>
    <dbReference type="NCBI Taxonomy" id="320322"/>
    <lineage>
        <taxon>Eukaryota</taxon>
        <taxon>Viridiplantae</taxon>
        <taxon>Streptophyta</taxon>
        <taxon>Embryophyta</taxon>
        <taxon>Tracheophyta</taxon>
        <taxon>Spermatophyta</taxon>
        <taxon>Magnoliopsida</taxon>
        <taxon>Liliopsida</taxon>
        <taxon>Zingiberales</taxon>
        <taxon>Musaceae</taxon>
        <taxon>Musa</taxon>
    </lineage>
</organism>